<accession>A0ABV1EZZ0</accession>
<comment type="caution">
    <text evidence="1">The sequence shown here is derived from an EMBL/GenBank/DDBJ whole genome shotgun (WGS) entry which is preliminary data.</text>
</comment>
<protein>
    <submittedName>
        <fullName evidence="1">Uncharacterized protein</fullName>
    </submittedName>
</protein>
<evidence type="ECO:0000313" key="1">
    <source>
        <dbReference type="EMBL" id="MEQ2466679.1"/>
    </source>
</evidence>
<gene>
    <name evidence="1" type="ORF">WMO63_13525</name>
</gene>
<organism evidence="1 2">
    <name type="scientific">Niallia hominis</name>
    <dbReference type="NCBI Taxonomy" id="3133173"/>
    <lineage>
        <taxon>Bacteria</taxon>
        <taxon>Bacillati</taxon>
        <taxon>Bacillota</taxon>
        <taxon>Bacilli</taxon>
        <taxon>Bacillales</taxon>
        <taxon>Bacillaceae</taxon>
        <taxon>Niallia</taxon>
    </lineage>
</organism>
<reference evidence="1 2" key="1">
    <citation type="submission" date="2024-03" db="EMBL/GenBank/DDBJ databases">
        <title>Human intestinal bacterial collection.</title>
        <authorList>
            <person name="Pauvert C."/>
            <person name="Hitch T.C.A."/>
            <person name="Clavel T."/>
        </authorList>
    </citation>
    <scope>NUCLEOTIDE SEQUENCE [LARGE SCALE GENOMIC DNA]</scope>
    <source>
        <strain evidence="1 2">CLA-SR-H024</strain>
    </source>
</reference>
<dbReference type="Proteomes" id="UP001465426">
    <property type="component" value="Unassembled WGS sequence"/>
</dbReference>
<keyword evidence="2" id="KW-1185">Reference proteome</keyword>
<sequence>MPKSRYLMVKADTFFFPAEIESVFADIKFVLVEIKKVSICYYLLPQC</sequence>
<evidence type="ECO:0000313" key="2">
    <source>
        <dbReference type="Proteomes" id="UP001465426"/>
    </source>
</evidence>
<proteinExistence type="predicted"/>
<dbReference type="EMBL" id="JBBMFN010000032">
    <property type="protein sequence ID" value="MEQ2466679.1"/>
    <property type="molecule type" value="Genomic_DNA"/>
</dbReference>
<name>A0ABV1EZZ0_9BACI</name>